<evidence type="ECO:0008006" key="3">
    <source>
        <dbReference type="Google" id="ProtNLM"/>
    </source>
</evidence>
<name>A0A1T3W7L1_9MYCO</name>
<dbReference type="Proteomes" id="UP000191039">
    <property type="component" value="Unassembled WGS sequence"/>
</dbReference>
<gene>
    <name evidence="1" type="ORF">BV510_21250</name>
</gene>
<sequence length="58" mass="6055">CMANGSCQRAAPEVFGSTAEGWVVLMDENPSAELRESVVRAADSCPMGAIVIDDGPDQ</sequence>
<evidence type="ECO:0000313" key="2">
    <source>
        <dbReference type="Proteomes" id="UP000191039"/>
    </source>
</evidence>
<accession>A0A1T3W7L1</accession>
<evidence type="ECO:0000313" key="1">
    <source>
        <dbReference type="EMBL" id="OPE50261.1"/>
    </source>
</evidence>
<dbReference type="Pfam" id="PF13370">
    <property type="entry name" value="Fer4_13"/>
    <property type="match status" value="1"/>
</dbReference>
<comment type="caution">
    <text evidence="1">The sequence shown here is derived from an EMBL/GenBank/DDBJ whole genome shotgun (WGS) entry which is preliminary data.</text>
</comment>
<organism evidence="1 2">
    <name type="scientific">Mycolicibacterium diernhoferi</name>
    <dbReference type="NCBI Taxonomy" id="1801"/>
    <lineage>
        <taxon>Bacteria</taxon>
        <taxon>Bacillati</taxon>
        <taxon>Actinomycetota</taxon>
        <taxon>Actinomycetes</taxon>
        <taxon>Mycobacteriales</taxon>
        <taxon>Mycobacteriaceae</taxon>
        <taxon>Mycolicibacterium</taxon>
    </lineage>
</organism>
<dbReference type="EMBL" id="MIJD01000263">
    <property type="protein sequence ID" value="OPE50261.1"/>
    <property type="molecule type" value="Genomic_DNA"/>
</dbReference>
<proteinExistence type="predicted"/>
<reference evidence="1 2" key="1">
    <citation type="submission" date="2016-09" db="EMBL/GenBank/DDBJ databases">
        <title>genome sequences of unsequenced Mycobacteria.</title>
        <authorList>
            <person name="Greninger A.L."/>
            <person name="Jerome K.R."/>
            <person name="Mcnair B."/>
            <person name="Wallis C."/>
            <person name="Fang F."/>
        </authorList>
    </citation>
    <scope>NUCLEOTIDE SEQUENCE [LARGE SCALE GENOMIC DNA]</scope>
    <source>
        <strain evidence="1 2">BM1</strain>
    </source>
</reference>
<protein>
    <recommendedName>
        <fullName evidence="3">Ferredoxin</fullName>
    </recommendedName>
</protein>
<feature type="non-terminal residue" evidence="1">
    <location>
        <position position="1"/>
    </location>
</feature>
<dbReference type="Gene3D" id="3.30.70.20">
    <property type="match status" value="1"/>
</dbReference>
<dbReference type="AlphaFoldDB" id="A0A1T3W7L1"/>
<dbReference type="SUPFAM" id="SSF54862">
    <property type="entry name" value="4Fe-4S ferredoxins"/>
    <property type="match status" value="1"/>
</dbReference>